<evidence type="ECO:0000313" key="9">
    <source>
        <dbReference type="EMBL" id="MCS0589840.1"/>
    </source>
</evidence>
<feature type="transmembrane region" description="Helical" evidence="7">
    <location>
        <begin position="376"/>
        <end position="399"/>
    </location>
</feature>
<dbReference type="SUPFAM" id="SSF69593">
    <property type="entry name" value="Glycerol-3-phosphate (1)-acyltransferase"/>
    <property type="match status" value="1"/>
</dbReference>
<evidence type="ECO:0000259" key="8">
    <source>
        <dbReference type="SMART" id="SM00563"/>
    </source>
</evidence>
<dbReference type="PANTHER" id="PTHR43266">
    <property type="entry name" value="MACROLIDE-EFFLUX PROTEIN"/>
    <property type="match status" value="1"/>
</dbReference>
<dbReference type="Proteomes" id="UP001205560">
    <property type="component" value="Unassembled WGS sequence"/>
</dbReference>
<feature type="transmembrane region" description="Helical" evidence="7">
    <location>
        <begin position="21"/>
        <end position="45"/>
    </location>
</feature>
<feature type="transmembrane region" description="Helical" evidence="7">
    <location>
        <begin position="342"/>
        <end position="364"/>
    </location>
</feature>
<dbReference type="RefSeq" id="WP_258845606.1">
    <property type="nucleotide sequence ID" value="NZ_JANUGX010000012.1"/>
</dbReference>
<dbReference type="SMART" id="SM00563">
    <property type="entry name" value="PlsC"/>
    <property type="match status" value="1"/>
</dbReference>
<dbReference type="InterPro" id="IPR036259">
    <property type="entry name" value="MFS_trans_sf"/>
</dbReference>
<feature type="transmembrane region" description="Helical" evidence="7">
    <location>
        <begin position="57"/>
        <end position="77"/>
    </location>
</feature>
<keyword evidence="6 7" id="KW-0472">Membrane</keyword>
<keyword evidence="3" id="KW-1003">Cell membrane</keyword>
<protein>
    <submittedName>
        <fullName evidence="9">MFS transporter</fullName>
    </submittedName>
</protein>
<evidence type="ECO:0000313" key="10">
    <source>
        <dbReference type="Proteomes" id="UP001205560"/>
    </source>
</evidence>
<keyword evidence="10" id="KW-1185">Reference proteome</keyword>
<evidence type="ECO:0000256" key="4">
    <source>
        <dbReference type="ARBA" id="ARBA00022692"/>
    </source>
</evidence>
<dbReference type="InterPro" id="IPR002123">
    <property type="entry name" value="Plipid/glycerol_acylTrfase"/>
</dbReference>
<evidence type="ECO:0000256" key="2">
    <source>
        <dbReference type="ARBA" id="ARBA00022448"/>
    </source>
</evidence>
<dbReference type="Pfam" id="PF01553">
    <property type="entry name" value="Acyltransferase"/>
    <property type="match status" value="1"/>
</dbReference>
<feature type="domain" description="Phospholipid/glycerol acyltransferase" evidence="8">
    <location>
        <begin position="460"/>
        <end position="576"/>
    </location>
</feature>
<organism evidence="9 10">
    <name type="scientific">Massilia norwichensis</name>
    <dbReference type="NCBI Taxonomy" id="1442366"/>
    <lineage>
        <taxon>Bacteria</taxon>
        <taxon>Pseudomonadati</taxon>
        <taxon>Pseudomonadota</taxon>
        <taxon>Betaproteobacteria</taxon>
        <taxon>Burkholderiales</taxon>
        <taxon>Oxalobacteraceae</taxon>
        <taxon>Telluria group</taxon>
        <taxon>Massilia</taxon>
    </lineage>
</organism>
<evidence type="ECO:0000256" key="3">
    <source>
        <dbReference type="ARBA" id="ARBA00022475"/>
    </source>
</evidence>
<dbReference type="InterPro" id="IPR011701">
    <property type="entry name" value="MFS"/>
</dbReference>
<comment type="subcellular location">
    <subcellularLocation>
        <location evidence="1">Cell membrane</location>
        <topology evidence="1">Multi-pass membrane protein</topology>
    </subcellularLocation>
</comment>
<feature type="transmembrane region" description="Helical" evidence="7">
    <location>
        <begin position="178"/>
        <end position="196"/>
    </location>
</feature>
<keyword evidence="4 7" id="KW-0812">Transmembrane</keyword>
<feature type="transmembrane region" description="Helical" evidence="7">
    <location>
        <begin position="233"/>
        <end position="257"/>
    </location>
</feature>
<dbReference type="Pfam" id="PF07690">
    <property type="entry name" value="MFS_1"/>
    <property type="match status" value="1"/>
</dbReference>
<comment type="caution">
    <text evidence="9">The sequence shown here is derived from an EMBL/GenBank/DDBJ whole genome shotgun (WGS) entry which is preliminary data.</text>
</comment>
<proteinExistence type="predicted"/>
<feature type="transmembrane region" description="Helical" evidence="7">
    <location>
        <begin position="419"/>
        <end position="440"/>
    </location>
</feature>
<evidence type="ECO:0000256" key="5">
    <source>
        <dbReference type="ARBA" id="ARBA00022989"/>
    </source>
</evidence>
<keyword evidence="2" id="KW-0813">Transport</keyword>
<dbReference type="CDD" id="cd06173">
    <property type="entry name" value="MFS_MefA_like"/>
    <property type="match status" value="1"/>
</dbReference>
<feature type="transmembrane region" description="Helical" evidence="7">
    <location>
        <begin position="300"/>
        <end position="322"/>
    </location>
</feature>
<feature type="transmembrane region" description="Helical" evidence="7">
    <location>
        <begin position="89"/>
        <end position="108"/>
    </location>
</feature>
<dbReference type="SUPFAM" id="SSF103473">
    <property type="entry name" value="MFS general substrate transporter"/>
    <property type="match status" value="1"/>
</dbReference>
<gene>
    <name evidence="9" type="ORF">NX782_11575</name>
</gene>
<dbReference type="Gene3D" id="1.20.1250.20">
    <property type="entry name" value="MFS general substrate transporter like domains"/>
    <property type="match status" value="1"/>
</dbReference>
<reference evidence="9 10" key="1">
    <citation type="submission" date="2022-08" db="EMBL/GenBank/DDBJ databases">
        <title>Reclassification of Massilia species as members of the genera Telluria, Duganella, Pseudoduganella, Mokoshia gen. nov. and Zemynaea gen. nov. using orthogonal and non-orthogonal genome-based approaches.</title>
        <authorList>
            <person name="Bowman J.P."/>
        </authorList>
    </citation>
    <scope>NUCLEOTIDE SEQUENCE [LARGE SCALE GENOMIC DNA]</scope>
    <source>
        <strain evidence="9 10">LMG 28164</strain>
    </source>
</reference>
<dbReference type="CDD" id="cd07989">
    <property type="entry name" value="LPLAT_AGPAT-like"/>
    <property type="match status" value="1"/>
</dbReference>
<keyword evidence="5 7" id="KW-1133">Transmembrane helix</keyword>
<evidence type="ECO:0000256" key="7">
    <source>
        <dbReference type="SAM" id="Phobius"/>
    </source>
</evidence>
<feature type="transmembrane region" description="Helical" evidence="7">
    <location>
        <begin position="269"/>
        <end position="288"/>
    </location>
</feature>
<dbReference type="EMBL" id="JANUGX010000012">
    <property type="protein sequence ID" value="MCS0589840.1"/>
    <property type="molecule type" value="Genomic_DNA"/>
</dbReference>
<accession>A0ABT2A6V6</accession>
<dbReference type="PANTHER" id="PTHR43266:SF2">
    <property type="entry name" value="MAJOR FACILITATOR SUPERFAMILY (MFS) PROFILE DOMAIN-CONTAINING PROTEIN"/>
    <property type="match status" value="1"/>
</dbReference>
<evidence type="ECO:0000256" key="1">
    <source>
        <dbReference type="ARBA" id="ARBA00004651"/>
    </source>
</evidence>
<name>A0ABT2A6V6_9BURK</name>
<evidence type="ECO:0000256" key="6">
    <source>
        <dbReference type="ARBA" id="ARBA00023136"/>
    </source>
</evidence>
<sequence length="631" mass="69137">MSHPSQSSQFALLRQRRFGPFFWTQFLGAFNDNLFKTALLVVLTYDALSWTTLAPSLLNNLIPGLFILPYVVFSATAGQIADKVEKGRLARWVKSLEIVIMMVAAVGWYTHTLWLLIVAVAGMGVHSTLFGPVKYAYLPQHLKPEELVGGNGVIEMGTFVGILLGEVMGAVLAGHGDLGVHLVAGGTIVVAVLGLMTSSRIPASPAPAPDLVISKNPIAESLRNLGYSRRNRTVFLSMLGNSWFWFYGALVLSQFPLYAKDYLHGDHSVFVLLLTIFSLGIGAGSLLCEKLSGRKVEIGLVPFGAIGLSLFGIDLYFASLAYTNTAAVDFLGLLAQHGTWRILLDLLLLGVFGGFFIVPLFALIQTRCDPKHVSRTIAGMNILNALFMVAAAGVAVFLIGQGFSIPEMFLTTALLNAVVAIYIFSLVPEFLMRFLAWLLIHTIHRVSTVDTDRIPEEGAAVLVCNHVSYVDAIVIMAASPRPIRFVMDHRIFKTPLLGFIFRTAKAIPIAPAKEDPWLMEKAFVDIAQALHEGELVCIFPEGKLTRTGEMNEFRGGITKIVERSKVPVIPMALRGLWGSVFSRDPSNVFERSFARGWRSRLALAVGRPVPPQEVTPEGLYDEVLALRGEWK</sequence>